<dbReference type="Gene3D" id="3.50.30.50">
    <property type="entry name" value="Putative cyclase"/>
    <property type="match status" value="1"/>
</dbReference>
<accession>A0A1F7IDR9</accession>
<dbReference type="GO" id="GO:0004061">
    <property type="term" value="F:arylformamidase activity"/>
    <property type="evidence" value="ECO:0007669"/>
    <property type="project" value="InterPro"/>
</dbReference>
<dbReference type="GO" id="GO:0019441">
    <property type="term" value="P:L-tryptophan catabolic process to kynurenine"/>
    <property type="evidence" value="ECO:0007669"/>
    <property type="project" value="InterPro"/>
</dbReference>
<dbReference type="SUPFAM" id="SSF102198">
    <property type="entry name" value="Putative cyclase"/>
    <property type="match status" value="1"/>
</dbReference>
<dbReference type="AlphaFoldDB" id="A0A1F7IDR9"/>
<sequence length="209" mass="23426">MKNKIVDLTYTFTDNMPVYPGDPPSSLKQVASIEKNTYTDHEIKSLMHVGTHMDAPLHMIENGKTIDKINPDKFFGKGVLIDARNQKEIGTSLLKDVIIPEGAIVLIYTGFAEKYRTKEYFENYPSMTKEFAQAMVDKKVKIVGMDILGPDTDVSWPTHKILLGKETLIIENLSNLSDLLNVKAFDVVALPAKYKAEASPVRVLVLIKE</sequence>
<evidence type="ECO:0000313" key="2">
    <source>
        <dbReference type="Proteomes" id="UP000177698"/>
    </source>
</evidence>
<dbReference type="PANTHER" id="PTHR31118">
    <property type="entry name" value="CYCLASE-LIKE PROTEIN 2"/>
    <property type="match status" value="1"/>
</dbReference>
<comment type="caution">
    <text evidence="1">The sequence shown here is derived from an EMBL/GenBank/DDBJ whole genome shotgun (WGS) entry which is preliminary data.</text>
</comment>
<name>A0A1F7IDR9_9BACT</name>
<dbReference type="EMBL" id="MGAG01000011">
    <property type="protein sequence ID" value="OGK41503.1"/>
    <property type="molecule type" value="Genomic_DNA"/>
</dbReference>
<evidence type="ECO:0000313" key="1">
    <source>
        <dbReference type="EMBL" id="OGK41503.1"/>
    </source>
</evidence>
<dbReference type="Pfam" id="PF04199">
    <property type="entry name" value="Cyclase"/>
    <property type="match status" value="1"/>
</dbReference>
<organism evidence="1 2">
    <name type="scientific">Candidatus Roizmanbacteria bacterium RIFCSPLOWO2_01_FULL_37_12</name>
    <dbReference type="NCBI Taxonomy" id="1802056"/>
    <lineage>
        <taxon>Bacteria</taxon>
        <taxon>Candidatus Roizmaniibacteriota</taxon>
    </lineage>
</organism>
<proteinExistence type="predicted"/>
<dbReference type="InterPro" id="IPR007325">
    <property type="entry name" value="KFase/CYL"/>
</dbReference>
<dbReference type="Proteomes" id="UP000177698">
    <property type="component" value="Unassembled WGS sequence"/>
</dbReference>
<dbReference type="PANTHER" id="PTHR31118:SF32">
    <property type="entry name" value="KYNURENINE FORMAMIDASE"/>
    <property type="match status" value="1"/>
</dbReference>
<evidence type="ECO:0008006" key="3">
    <source>
        <dbReference type="Google" id="ProtNLM"/>
    </source>
</evidence>
<dbReference type="InterPro" id="IPR037175">
    <property type="entry name" value="KFase_sf"/>
</dbReference>
<gene>
    <name evidence="1" type="ORF">A2954_00685</name>
</gene>
<dbReference type="STRING" id="1802056.A2954_00685"/>
<protein>
    <recommendedName>
        <fullName evidence="3">Cyclase</fullName>
    </recommendedName>
</protein>
<reference evidence="1 2" key="1">
    <citation type="journal article" date="2016" name="Nat. Commun.">
        <title>Thousands of microbial genomes shed light on interconnected biogeochemical processes in an aquifer system.</title>
        <authorList>
            <person name="Anantharaman K."/>
            <person name="Brown C.T."/>
            <person name="Hug L.A."/>
            <person name="Sharon I."/>
            <person name="Castelle C.J."/>
            <person name="Probst A.J."/>
            <person name="Thomas B.C."/>
            <person name="Singh A."/>
            <person name="Wilkins M.J."/>
            <person name="Karaoz U."/>
            <person name="Brodie E.L."/>
            <person name="Williams K.H."/>
            <person name="Hubbard S.S."/>
            <person name="Banfield J.F."/>
        </authorList>
    </citation>
    <scope>NUCLEOTIDE SEQUENCE [LARGE SCALE GENOMIC DNA]</scope>
</reference>